<evidence type="ECO:0000313" key="1">
    <source>
        <dbReference type="EMBL" id="KAF2243944.1"/>
    </source>
</evidence>
<sequence>MKLSTKASSLMLMGPPSLGLSTTEKTETLKTWKGGASFAVFLPLALFTKIYEPQPPWSSPLKPQSWMFMASSSLDPFTTTKSFGIRVNGRTLLGGGTKAKKGVSDADAERCPRSRKLGNWFDLSSVGLNGALARETYTRCRDGTSAVLVRCINLASPLGFIPHFFTSSQRCLRLRRLKHQDGL</sequence>
<name>A0A6A6I0C3_9PLEO</name>
<dbReference type="AlphaFoldDB" id="A0A6A6I0C3"/>
<dbReference type="GeneID" id="54572736"/>
<dbReference type="RefSeq" id="XP_033678948.1">
    <property type="nucleotide sequence ID" value="XM_033819406.1"/>
</dbReference>
<reference evidence="1" key="1">
    <citation type="journal article" date="2020" name="Stud. Mycol.">
        <title>101 Dothideomycetes genomes: a test case for predicting lifestyles and emergence of pathogens.</title>
        <authorList>
            <person name="Haridas S."/>
            <person name="Albert R."/>
            <person name="Binder M."/>
            <person name="Bloem J."/>
            <person name="Labutti K."/>
            <person name="Salamov A."/>
            <person name="Andreopoulos B."/>
            <person name="Baker S."/>
            <person name="Barry K."/>
            <person name="Bills G."/>
            <person name="Bluhm B."/>
            <person name="Cannon C."/>
            <person name="Castanera R."/>
            <person name="Culley D."/>
            <person name="Daum C."/>
            <person name="Ezra D."/>
            <person name="Gonzalez J."/>
            <person name="Henrissat B."/>
            <person name="Kuo A."/>
            <person name="Liang C."/>
            <person name="Lipzen A."/>
            <person name="Lutzoni F."/>
            <person name="Magnuson J."/>
            <person name="Mondo S."/>
            <person name="Nolan M."/>
            <person name="Ohm R."/>
            <person name="Pangilinan J."/>
            <person name="Park H.-J."/>
            <person name="Ramirez L."/>
            <person name="Alfaro M."/>
            <person name="Sun H."/>
            <person name="Tritt A."/>
            <person name="Yoshinaga Y."/>
            <person name="Zwiers L.-H."/>
            <person name="Turgeon B."/>
            <person name="Goodwin S."/>
            <person name="Spatafora J."/>
            <person name="Crous P."/>
            <person name="Grigoriev I."/>
        </authorList>
    </citation>
    <scope>NUCLEOTIDE SEQUENCE</scope>
    <source>
        <strain evidence="1">CBS 122368</strain>
    </source>
</reference>
<dbReference type="EMBL" id="ML987204">
    <property type="protein sequence ID" value="KAF2243944.1"/>
    <property type="molecule type" value="Genomic_DNA"/>
</dbReference>
<dbReference type="Proteomes" id="UP000800094">
    <property type="component" value="Unassembled WGS sequence"/>
</dbReference>
<organism evidence="1 2">
    <name type="scientific">Trematosphaeria pertusa</name>
    <dbReference type="NCBI Taxonomy" id="390896"/>
    <lineage>
        <taxon>Eukaryota</taxon>
        <taxon>Fungi</taxon>
        <taxon>Dikarya</taxon>
        <taxon>Ascomycota</taxon>
        <taxon>Pezizomycotina</taxon>
        <taxon>Dothideomycetes</taxon>
        <taxon>Pleosporomycetidae</taxon>
        <taxon>Pleosporales</taxon>
        <taxon>Massarineae</taxon>
        <taxon>Trematosphaeriaceae</taxon>
        <taxon>Trematosphaeria</taxon>
    </lineage>
</organism>
<protein>
    <submittedName>
        <fullName evidence="1">Uncharacterized protein</fullName>
    </submittedName>
</protein>
<proteinExistence type="predicted"/>
<gene>
    <name evidence="1" type="ORF">BU26DRAFT_111156</name>
</gene>
<accession>A0A6A6I0C3</accession>
<evidence type="ECO:0000313" key="2">
    <source>
        <dbReference type="Proteomes" id="UP000800094"/>
    </source>
</evidence>
<keyword evidence="2" id="KW-1185">Reference proteome</keyword>